<keyword evidence="8 10" id="KW-1133">Transmembrane helix</keyword>
<evidence type="ECO:0000313" key="15">
    <source>
        <dbReference type="Proteomes" id="UP000320475"/>
    </source>
</evidence>
<feature type="transmembrane region" description="Helical" evidence="10">
    <location>
        <begin position="227"/>
        <end position="250"/>
    </location>
</feature>
<feature type="transmembrane region" description="Helical" evidence="10">
    <location>
        <begin position="200"/>
        <end position="221"/>
    </location>
</feature>
<comment type="similarity">
    <text evidence="3 10">Belongs to the peptidase S54 family.</text>
</comment>
<comment type="caution">
    <text evidence="12">The sequence shown here is derived from an EMBL/GenBank/DDBJ whole genome shotgun (WGS) entry which is preliminary data.</text>
</comment>
<comment type="subcellular location">
    <subcellularLocation>
        <location evidence="2 10">Membrane</location>
        <topology evidence="2 10">Multi-pass membrane protein</topology>
    </subcellularLocation>
</comment>
<evidence type="ECO:0000256" key="9">
    <source>
        <dbReference type="ARBA" id="ARBA00023136"/>
    </source>
</evidence>
<dbReference type="EMBL" id="QEAM01000088">
    <property type="protein sequence ID" value="TPX46986.1"/>
    <property type="molecule type" value="Genomic_DNA"/>
</dbReference>
<evidence type="ECO:0000256" key="8">
    <source>
        <dbReference type="ARBA" id="ARBA00022989"/>
    </source>
</evidence>
<comment type="catalytic activity">
    <reaction evidence="1 10">
        <text>Cleaves type-1 transmembrane domains using a catalytic dyad composed of serine and histidine that are contributed by different transmembrane domains.</text>
        <dbReference type="EC" id="3.4.21.105"/>
    </reaction>
</comment>
<dbReference type="InterPro" id="IPR002610">
    <property type="entry name" value="Peptidase_S54_rhomboid-like"/>
</dbReference>
<keyword evidence="6 10" id="KW-0378">Hydrolase</keyword>
<dbReference type="Proteomes" id="UP000317494">
    <property type="component" value="Unassembled WGS sequence"/>
</dbReference>
<organism evidence="12 15">
    <name type="scientific">Synchytrium endobioticum</name>
    <dbReference type="NCBI Taxonomy" id="286115"/>
    <lineage>
        <taxon>Eukaryota</taxon>
        <taxon>Fungi</taxon>
        <taxon>Fungi incertae sedis</taxon>
        <taxon>Chytridiomycota</taxon>
        <taxon>Chytridiomycota incertae sedis</taxon>
        <taxon>Chytridiomycetes</taxon>
        <taxon>Synchytriales</taxon>
        <taxon>Synchytriaceae</taxon>
        <taxon>Synchytrium</taxon>
    </lineage>
</organism>
<evidence type="ECO:0000256" key="6">
    <source>
        <dbReference type="ARBA" id="ARBA00022801"/>
    </source>
</evidence>
<dbReference type="InterPro" id="IPR035952">
    <property type="entry name" value="Rhomboid-like_sf"/>
</dbReference>
<keyword evidence="4 10" id="KW-0645">Protease</keyword>
<feature type="transmembrane region" description="Helical" evidence="10">
    <location>
        <begin position="262"/>
        <end position="281"/>
    </location>
</feature>
<dbReference type="PANTHER" id="PTHR22936">
    <property type="entry name" value="RHOMBOID-RELATED"/>
    <property type="match status" value="1"/>
</dbReference>
<sequence>MDVDTNDDRDSLYTLDSRNTLTRESSKRLARHLSNIPFNFDQAIHIESPICPSAAVRSPSPVTRTKYPHTFAPFPTISPVTVRLEAPVSIWKQRYVNHDPKSKHPDTLATTLWNEPFLIYTITAMQISVYILSMAKYNNQAFSRSQLIELGSLNAVSFANQPWTFFTSILLNANIADIVYTVVAQVVVSRQLHRVFWKSHHIIAIIFALSSWTAIFISAYADRSPGLGFGFGTNGGIMGLFGAVYADCLKNWPSIYRFKHQFFLYQIPFGVCFALCSTVPYSNVGALAGAVGAGFLLGLLLIPFFRREPSAYPFGFMSGLLPFVRKDPSPAPCLKNVLVWKTTTTKI</sequence>
<feature type="transmembrane region" description="Helical" evidence="10">
    <location>
        <begin position="169"/>
        <end position="188"/>
    </location>
</feature>
<name>A0A507D6C5_9FUNG</name>
<evidence type="ECO:0000313" key="14">
    <source>
        <dbReference type="Proteomes" id="UP000317494"/>
    </source>
</evidence>
<dbReference type="SUPFAM" id="SSF144091">
    <property type="entry name" value="Rhomboid-like"/>
    <property type="match status" value="1"/>
</dbReference>
<dbReference type="Pfam" id="PF01694">
    <property type="entry name" value="Rhomboid"/>
    <property type="match status" value="1"/>
</dbReference>
<evidence type="ECO:0000256" key="10">
    <source>
        <dbReference type="RuleBase" id="RU362115"/>
    </source>
</evidence>
<dbReference type="Proteomes" id="UP000320475">
    <property type="component" value="Unassembled WGS sequence"/>
</dbReference>
<comment type="function">
    <text evidence="10">Serine protease involved in intramembrane proteolysis.</text>
</comment>
<accession>A0A507D6C5</accession>
<keyword evidence="5 10" id="KW-0812">Transmembrane</keyword>
<dbReference type="EC" id="3.4.21.105" evidence="10"/>
<dbReference type="Gene3D" id="1.20.1540.10">
    <property type="entry name" value="Rhomboid-like"/>
    <property type="match status" value="1"/>
</dbReference>
<keyword evidence="14" id="KW-1185">Reference proteome</keyword>
<dbReference type="InterPro" id="IPR022764">
    <property type="entry name" value="Peptidase_S54_rhomboid_dom"/>
</dbReference>
<evidence type="ECO:0000256" key="1">
    <source>
        <dbReference type="ARBA" id="ARBA00000156"/>
    </source>
</evidence>
<evidence type="ECO:0000313" key="13">
    <source>
        <dbReference type="EMBL" id="TPX48419.1"/>
    </source>
</evidence>
<feature type="transmembrane region" description="Helical" evidence="10">
    <location>
        <begin position="117"/>
        <end position="135"/>
    </location>
</feature>
<dbReference type="PANTHER" id="PTHR22936:SF69">
    <property type="entry name" value="RHOMBOID-LIKE PROTEIN"/>
    <property type="match status" value="1"/>
</dbReference>
<reference evidence="14 15" key="1">
    <citation type="journal article" date="2019" name="Sci. Rep.">
        <title>Comparative genomics of chytrid fungi reveal insights into the obligate biotrophic and pathogenic lifestyle of Synchytrium endobioticum.</title>
        <authorList>
            <person name="van de Vossenberg B.T.L.H."/>
            <person name="Warris S."/>
            <person name="Nguyen H.D.T."/>
            <person name="van Gent-Pelzer M.P.E."/>
            <person name="Joly D.L."/>
            <person name="van de Geest H.C."/>
            <person name="Bonants P.J.M."/>
            <person name="Smith D.S."/>
            <person name="Levesque C.A."/>
            <person name="van der Lee T.A.J."/>
        </authorList>
    </citation>
    <scope>NUCLEOTIDE SEQUENCE [LARGE SCALE GENOMIC DNA]</scope>
    <source>
        <strain evidence="12 15">LEV6574</strain>
        <strain evidence="13 14">MB42</strain>
    </source>
</reference>
<evidence type="ECO:0000256" key="3">
    <source>
        <dbReference type="ARBA" id="ARBA00009045"/>
    </source>
</evidence>
<comment type="caution">
    <text evidence="10">Lacks conserved residue(s) required for the propagation of feature annotation.</text>
</comment>
<dbReference type="GO" id="GO:0004252">
    <property type="term" value="F:serine-type endopeptidase activity"/>
    <property type="evidence" value="ECO:0007669"/>
    <property type="project" value="InterPro"/>
</dbReference>
<dbReference type="GO" id="GO:0016020">
    <property type="term" value="C:membrane"/>
    <property type="evidence" value="ECO:0007669"/>
    <property type="project" value="UniProtKB-SubCell"/>
</dbReference>
<evidence type="ECO:0000256" key="4">
    <source>
        <dbReference type="ARBA" id="ARBA00022670"/>
    </source>
</evidence>
<protein>
    <recommendedName>
        <fullName evidence="10">Rhomboid-type serine protease</fullName>
        <ecNumber evidence="10">3.4.21.105</ecNumber>
    </recommendedName>
</protein>
<feature type="transmembrane region" description="Helical" evidence="10">
    <location>
        <begin position="287"/>
        <end position="305"/>
    </location>
</feature>
<evidence type="ECO:0000256" key="7">
    <source>
        <dbReference type="ARBA" id="ARBA00022825"/>
    </source>
</evidence>
<evidence type="ECO:0000259" key="11">
    <source>
        <dbReference type="Pfam" id="PF01694"/>
    </source>
</evidence>
<evidence type="ECO:0000313" key="12">
    <source>
        <dbReference type="EMBL" id="TPX46986.1"/>
    </source>
</evidence>
<dbReference type="GO" id="GO:0006508">
    <property type="term" value="P:proteolysis"/>
    <property type="evidence" value="ECO:0007669"/>
    <property type="project" value="UniProtKB-KW"/>
</dbReference>
<dbReference type="VEuPathDB" id="FungiDB:SeMB42_g03013"/>
<evidence type="ECO:0000256" key="5">
    <source>
        <dbReference type="ARBA" id="ARBA00022692"/>
    </source>
</evidence>
<gene>
    <name evidence="12" type="ORF">SeLEV6574_g02898</name>
    <name evidence="13" type="ORF">SeMB42_g03013</name>
</gene>
<proteinExistence type="inferred from homology"/>
<keyword evidence="7 10" id="KW-0720">Serine protease</keyword>
<keyword evidence="9 10" id="KW-0472">Membrane</keyword>
<feature type="domain" description="Peptidase S54 rhomboid" evidence="11">
    <location>
        <begin position="160"/>
        <end position="302"/>
    </location>
</feature>
<evidence type="ECO:0000256" key="2">
    <source>
        <dbReference type="ARBA" id="ARBA00004141"/>
    </source>
</evidence>
<dbReference type="EMBL" id="QEAN01000100">
    <property type="protein sequence ID" value="TPX48419.1"/>
    <property type="molecule type" value="Genomic_DNA"/>
</dbReference>
<dbReference type="AlphaFoldDB" id="A0A507D6C5"/>